<protein>
    <recommendedName>
        <fullName evidence="4">Retrovirus-related Pol polyprotein from transposon TNT 1-94</fullName>
    </recommendedName>
</protein>
<sequence length="752" mass="85269">MLPWSSRLLRYAKSRPNGKLIYNSIMNGPYVRRMIPEPSDADREVLVPETFHEQTDDELIEAEIKQMEADDQAIQTILLGLPEDIYAAIDSCETAQENHDADGWSQWWESVYNSIAGRCRNQKNGYNAVQNNPNGNGNVVAARAEGNANGNNGLRLLIAQKEEAGIQTPSEAVCLLAAAADSLMKLRKSMQTNLMDICSKHRHREEQYTELLEPIPEPHQVQQNDSNVISKVSSVEQDGGTVDQHLATVEETRAYFESLYNNLAIEVEKQAQQKQQSLYNGKVLFEKHDPPAVHDSEETLQLAQESRLKMKQLNKEIKPANYTKINHLSGVFVSQTPSPKGFEVKPAIFVRDFKISCKEAYESLAKHTNWNWKIERLLRAVVSQDIMSIVQNPSVVESSNLQTELDRMLNYWIELVYKSVKMKKCKYDKNFRTIKLYNDKQAHSTVASSVLGVQKYVNGMKSRTKNQSANVSKSANQKKHKAQVWKPKNIGSKERFASPKPSKPRSCLRWSPTGRFFDLQGKIIASSKSESQSDCSKGDNACTSNPQEPINKRFPSSTFSMSGCQKWFDTLLIPLLSEYNLEDKEDHGDNEYADYAGCKDTFKSTSGGAQFLGEKLVSWSSKKQDCTALSTAEAEYVSLSACCAQVIWMRTQLTDYGFHFNKIPIYCDSKSAIAISCNPVQHSRTKHIAVRYHFIKEHVEKGTIELYFVKTDYQLADLFTKALPVDRFNYLVRRLGMRSLSPQELERLAKSR</sequence>
<name>A0ABQ5ELY2_9ASTR</name>
<evidence type="ECO:0008006" key="4">
    <source>
        <dbReference type="Google" id="ProtNLM"/>
    </source>
</evidence>
<evidence type="ECO:0000313" key="2">
    <source>
        <dbReference type="EMBL" id="GJT51905.1"/>
    </source>
</evidence>
<dbReference type="PANTHER" id="PTHR11439:SF495">
    <property type="entry name" value="REVERSE TRANSCRIPTASE, RNA-DEPENDENT DNA POLYMERASE-RELATED"/>
    <property type="match status" value="1"/>
</dbReference>
<comment type="caution">
    <text evidence="2">The sequence shown here is derived from an EMBL/GenBank/DDBJ whole genome shotgun (WGS) entry which is preliminary data.</text>
</comment>
<dbReference type="Proteomes" id="UP001151760">
    <property type="component" value="Unassembled WGS sequence"/>
</dbReference>
<gene>
    <name evidence="2" type="ORF">Tco_0978062</name>
</gene>
<reference evidence="2" key="1">
    <citation type="journal article" date="2022" name="Int. J. Mol. Sci.">
        <title>Draft Genome of Tanacetum Coccineum: Genomic Comparison of Closely Related Tanacetum-Family Plants.</title>
        <authorList>
            <person name="Yamashiro T."/>
            <person name="Shiraishi A."/>
            <person name="Nakayama K."/>
            <person name="Satake H."/>
        </authorList>
    </citation>
    <scope>NUCLEOTIDE SEQUENCE</scope>
</reference>
<dbReference type="PANTHER" id="PTHR11439">
    <property type="entry name" value="GAG-POL-RELATED RETROTRANSPOSON"/>
    <property type="match status" value="1"/>
</dbReference>
<accession>A0ABQ5ELY2</accession>
<evidence type="ECO:0000313" key="3">
    <source>
        <dbReference type="Proteomes" id="UP001151760"/>
    </source>
</evidence>
<reference evidence="2" key="2">
    <citation type="submission" date="2022-01" db="EMBL/GenBank/DDBJ databases">
        <authorList>
            <person name="Yamashiro T."/>
            <person name="Shiraishi A."/>
            <person name="Satake H."/>
            <person name="Nakayama K."/>
        </authorList>
    </citation>
    <scope>NUCLEOTIDE SEQUENCE</scope>
</reference>
<dbReference type="EMBL" id="BQNB010016446">
    <property type="protein sequence ID" value="GJT51905.1"/>
    <property type="molecule type" value="Genomic_DNA"/>
</dbReference>
<organism evidence="2 3">
    <name type="scientific">Tanacetum coccineum</name>
    <dbReference type="NCBI Taxonomy" id="301880"/>
    <lineage>
        <taxon>Eukaryota</taxon>
        <taxon>Viridiplantae</taxon>
        <taxon>Streptophyta</taxon>
        <taxon>Embryophyta</taxon>
        <taxon>Tracheophyta</taxon>
        <taxon>Spermatophyta</taxon>
        <taxon>Magnoliopsida</taxon>
        <taxon>eudicotyledons</taxon>
        <taxon>Gunneridae</taxon>
        <taxon>Pentapetalae</taxon>
        <taxon>asterids</taxon>
        <taxon>campanulids</taxon>
        <taxon>Asterales</taxon>
        <taxon>Asteraceae</taxon>
        <taxon>Asteroideae</taxon>
        <taxon>Anthemideae</taxon>
        <taxon>Anthemidinae</taxon>
        <taxon>Tanacetum</taxon>
    </lineage>
</organism>
<dbReference type="CDD" id="cd09272">
    <property type="entry name" value="RNase_HI_RT_Ty1"/>
    <property type="match status" value="1"/>
</dbReference>
<proteinExistence type="predicted"/>
<feature type="compositionally biased region" description="Polar residues" evidence="1">
    <location>
        <begin position="465"/>
        <end position="475"/>
    </location>
</feature>
<feature type="region of interest" description="Disordered" evidence="1">
    <location>
        <begin position="462"/>
        <end position="511"/>
    </location>
</feature>
<feature type="region of interest" description="Disordered" evidence="1">
    <location>
        <begin position="528"/>
        <end position="549"/>
    </location>
</feature>
<keyword evidence="3" id="KW-1185">Reference proteome</keyword>
<evidence type="ECO:0000256" key="1">
    <source>
        <dbReference type="SAM" id="MobiDB-lite"/>
    </source>
</evidence>